<dbReference type="Proteomes" id="UP000727407">
    <property type="component" value="Unassembled WGS sequence"/>
</dbReference>
<feature type="non-terminal residue" evidence="1">
    <location>
        <position position="1"/>
    </location>
</feature>
<reference evidence="1" key="1">
    <citation type="submission" date="2020-07" db="EMBL/GenBank/DDBJ databases">
        <title>Clarias magur genome sequencing, assembly and annotation.</title>
        <authorList>
            <person name="Kushwaha B."/>
            <person name="Kumar R."/>
            <person name="Das P."/>
            <person name="Joshi C.G."/>
            <person name="Kumar D."/>
            <person name="Nagpure N.S."/>
            <person name="Pandey M."/>
            <person name="Agarwal S."/>
            <person name="Srivastava S."/>
            <person name="Singh M."/>
            <person name="Sahoo L."/>
            <person name="Jayasankar P."/>
            <person name="Meher P.K."/>
            <person name="Koringa P.G."/>
            <person name="Iquebal M.A."/>
            <person name="Das S.P."/>
            <person name="Bit A."/>
            <person name="Patnaik S."/>
            <person name="Patel N."/>
            <person name="Shah T.M."/>
            <person name="Hinsu A."/>
            <person name="Jena J.K."/>
        </authorList>
    </citation>
    <scope>NUCLEOTIDE SEQUENCE</scope>
    <source>
        <strain evidence="1">CIFAMagur01</strain>
        <tissue evidence="1">Testis</tissue>
    </source>
</reference>
<name>A0A8J4TNT8_CLAMG</name>
<organism evidence="1 2">
    <name type="scientific">Clarias magur</name>
    <name type="common">Asian catfish</name>
    <name type="synonym">Macropteronotus magur</name>
    <dbReference type="NCBI Taxonomy" id="1594786"/>
    <lineage>
        <taxon>Eukaryota</taxon>
        <taxon>Metazoa</taxon>
        <taxon>Chordata</taxon>
        <taxon>Craniata</taxon>
        <taxon>Vertebrata</taxon>
        <taxon>Euteleostomi</taxon>
        <taxon>Actinopterygii</taxon>
        <taxon>Neopterygii</taxon>
        <taxon>Teleostei</taxon>
        <taxon>Ostariophysi</taxon>
        <taxon>Siluriformes</taxon>
        <taxon>Clariidae</taxon>
        <taxon>Clarias</taxon>
    </lineage>
</organism>
<dbReference type="EMBL" id="QNUK01000191">
    <property type="protein sequence ID" value="KAF5898690.1"/>
    <property type="molecule type" value="Genomic_DNA"/>
</dbReference>
<evidence type="ECO:0000313" key="1">
    <source>
        <dbReference type="EMBL" id="KAF5898690.1"/>
    </source>
</evidence>
<accession>A0A8J4TNT8</accession>
<evidence type="ECO:0000313" key="2">
    <source>
        <dbReference type="Proteomes" id="UP000727407"/>
    </source>
</evidence>
<dbReference type="AlphaFoldDB" id="A0A8J4TNT8"/>
<comment type="caution">
    <text evidence="1">The sequence shown here is derived from an EMBL/GenBank/DDBJ whole genome shotgun (WGS) entry which is preliminary data.</text>
</comment>
<protein>
    <submittedName>
        <fullName evidence="1">Uncharacterized protein</fullName>
    </submittedName>
</protein>
<feature type="non-terminal residue" evidence="1">
    <location>
        <position position="53"/>
    </location>
</feature>
<keyword evidence="2" id="KW-1185">Reference proteome</keyword>
<gene>
    <name evidence="1" type="ORF">DAT39_011587</name>
</gene>
<proteinExistence type="predicted"/>
<sequence length="53" mass="6588">ACERKREFHRLLQADMDEMKSNLTYKVEKLEKREELLWSLLSDTYRVREELEK</sequence>